<name>A0A0U5GPQ0_ASPCI</name>
<sequence length="325" mass="37047">MSAPSSGARPAAEVGQILDRAGVPSALWGWWVVSLIAIHYGFPEIEFVVADDKLATAVSVLVAAGYEHCTRRQCVEFHAEGSAMQDSTFQCPTTGKTYMSMPDIYTRTGLNRYHLIADEHFHFDRRWHFTVLRLYKQSRMLWWLPKDAIKVGPVADEYFMLSNDENLPPSRANGGIGTGCWRDLPPVKILRPAKFYEALTLLRCFYSYVPDWSEHSFKQMNMRLYDTPDHQTYREIQAGIRPEFRSIWMRENGESDPSKKVEHSKTGPVKRGPGIYTLLRLRRRLLAGQLDQSANLPPLPPLDMSRGVKLPEDDVDPDLPAPRQV</sequence>
<protein>
    <submittedName>
        <fullName evidence="2">Uncharacterized protein</fullName>
    </submittedName>
</protein>
<accession>A0A0U5GPQ0</accession>
<reference evidence="3" key="1">
    <citation type="journal article" date="2016" name="Genome Announc.">
        <title>Draft genome sequences of fungus Aspergillus calidoustus.</title>
        <authorList>
            <person name="Horn F."/>
            <person name="Linde J."/>
            <person name="Mattern D.J."/>
            <person name="Walther G."/>
            <person name="Guthke R."/>
            <person name="Scherlach K."/>
            <person name="Martin K."/>
            <person name="Brakhage A.A."/>
            <person name="Petzke L."/>
            <person name="Valiante V."/>
        </authorList>
    </citation>
    <scope>NUCLEOTIDE SEQUENCE [LARGE SCALE GENOMIC DNA]</scope>
    <source>
        <strain evidence="3">SF006504</strain>
    </source>
</reference>
<dbReference type="AlphaFoldDB" id="A0A0U5GPQ0"/>
<feature type="region of interest" description="Disordered" evidence="1">
    <location>
        <begin position="292"/>
        <end position="325"/>
    </location>
</feature>
<organism evidence="2 3">
    <name type="scientific">Aspergillus calidoustus</name>
    <dbReference type="NCBI Taxonomy" id="454130"/>
    <lineage>
        <taxon>Eukaryota</taxon>
        <taxon>Fungi</taxon>
        <taxon>Dikarya</taxon>
        <taxon>Ascomycota</taxon>
        <taxon>Pezizomycotina</taxon>
        <taxon>Eurotiomycetes</taxon>
        <taxon>Eurotiomycetidae</taxon>
        <taxon>Eurotiales</taxon>
        <taxon>Aspergillaceae</taxon>
        <taxon>Aspergillus</taxon>
        <taxon>Aspergillus subgen. Nidulantes</taxon>
    </lineage>
</organism>
<proteinExistence type="predicted"/>
<dbReference type="OrthoDB" id="4499271at2759"/>
<keyword evidence="3" id="KW-1185">Reference proteome</keyword>
<dbReference type="Proteomes" id="UP000054771">
    <property type="component" value="Unassembled WGS sequence"/>
</dbReference>
<evidence type="ECO:0000256" key="1">
    <source>
        <dbReference type="SAM" id="MobiDB-lite"/>
    </source>
</evidence>
<gene>
    <name evidence="2" type="ORF">ASPCAL03161</name>
</gene>
<dbReference type="EMBL" id="CDMC01000002">
    <property type="protein sequence ID" value="CEN60728.1"/>
    <property type="molecule type" value="Genomic_DNA"/>
</dbReference>
<evidence type="ECO:0000313" key="3">
    <source>
        <dbReference type="Proteomes" id="UP000054771"/>
    </source>
</evidence>
<evidence type="ECO:0000313" key="2">
    <source>
        <dbReference type="EMBL" id="CEN60728.1"/>
    </source>
</evidence>